<dbReference type="Proteomes" id="UP001595844">
    <property type="component" value="Unassembled WGS sequence"/>
</dbReference>
<gene>
    <name evidence="2" type="ORF">ACFO5K_11055</name>
</gene>
<organism evidence="2 3">
    <name type="scientific">Nocardia halotolerans</name>
    <dbReference type="NCBI Taxonomy" id="1755878"/>
    <lineage>
        <taxon>Bacteria</taxon>
        <taxon>Bacillati</taxon>
        <taxon>Actinomycetota</taxon>
        <taxon>Actinomycetes</taxon>
        <taxon>Mycobacteriales</taxon>
        <taxon>Nocardiaceae</taxon>
        <taxon>Nocardia</taxon>
    </lineage>
</organism>
<dbReference type="EMBL" id="JBHSDL010000014">
    <property type="protein sequence ID" value="MFC4374635.1"/>
    <property type="molecule type" value="Genomic_DNA"/>
</dbReference>
<evidence type="ECO:0000259" key="1">
    <source>
        <dbReference type="Pfam" id="PF18029"/>
    </source>
</evidence>
<dbReference type="Gene3D" id="3.10.180.10">
    <property type="entry name" value="2,3-Dihydroxybiphenyl 1,2-Dioxygenase, domain 1"/>
    <property type="match status" value="2"/>
</dbReference>
<feature type="domain" description="Glyoxalase-like" evidence="1">
    <location>
        <begin position="138"/>
        <end position="240"/>
    </location>
</feature>
<comment type="caution">
    <text evidence="2">The sequence shown here is derived from an EMBL/GenBank/DDBJ whole genome shotgun (WGS) entry which is preliminary data.</text>
</comment>
<feature type="domain" description="Glyoxalase-like" evidence="1">
    <location>
        <begin position="8"/>
        <end position="107"/>
    </location>
</feature>
<dbReference type="RefSeq" id="WP_378560007.1">
    <property type="nucleotide sequence ID" value="NZ_JBHSDL010000014.1"/>
</dbReference>
<evidence type="ECO:0000313" key="3">
    <source>
        <dbReference type="Proteomes" id="UP001595844"/>
    </source>
</evidence>
<dbReference type="PANTHER" id="PTHR35908">
    <property type="entry name" value="HYPOTHETICAL FUSION PROTEIN"/>
    <property type="match status" value="1"/>
</dbReference>
<proteinExistence type="predicted"/>
<sequence>MIRWTWAFLDRPADTFDDCVRFWAAVTDSTASPRRGEHDEFVTLRPATGPAWLKLQAVRDEGGIHLDLDVDDIAATVSTATDLGARVVTEQADYTVLETPAGQTFCFTPWAGGTEALEEPAPVTVATAPDGTVSRLDQVCLDLSPADIAIDTEFWRALTGWTHQPARRPEFSRLRGPDQPLHLLLQRLDRARPAAAHADLACSDVAAAAARHESLGAVRVADHPGWVVLRDPGNALYCITSRDPYTG</sequence>
<dbReference type="InterPro" id="IPR041581">
    <property type="entry name" value="Glyoxalase_6"/>
</dbReference>
<dbReference type="PANTHER" id="PTHR35908:SF1">
    <property type="entry name" value="CONSERVED PROTEIN"/>
    <property type="match status" value="1"/>
</dbReference>
<evidence type="ECO:0000313" key="2">
    <source>
        <dbReference type="EMBL" id="MFC4374635.1"/>
    </source>
</evidence>
<dbReference type="SUPFAM" id="SSF54593">
    <property type="entry name" value="Glyoxalase/Bleomycin resistance protein/Dihydroxybiphenyl dioxygenase"/>
    <property type="match status" value="2"/>
</dbReference>
<name>A0ABV8VHW3_9NOCA</name>
<protein>
    <submittedName>
        <fullName evidence="2">VOC family protein</fullName>
    </submittedName>
</protein>
<dbReference type="InterPro" id="IPR029068">
    <property type="entry name" value="Glyas_Bleomycin-R_OHBP_Dase"/>
</dbReference>
<reference evidence="3" key="1">
    <citation type="journal article" date="2019" name="Int. J. Syst. Evol. Microbiol.">
        <title>The Global Catalogue of Microorganisms (GCM) 10K type strain sequencing project: providing services to taxonomists for standard genome sequencing and annotation.</title>
        <authorList>
            <consortium name="The Broad Institute Genomics Platform"/>
            <consortium name="The Broad Institute Genome Sequencing Center for Infectious Disease"/>
            <person name="Wu L."/>
            <person name="Ma J."/>
        </authorList>
    </citation>
    <scope>NUCLEOTIDE SEQUENCE [LARGE SCALE GENOMIC DNA]</scope>
    <source>
        <strain evidence="3">IBRC-M 10490</strain>
    </source>
</reference>
<accession>A0ABV8VHW3</accession>
<keyword evidence="3" id="KW-1185">Reference proteome</keyword>
<dbReference type="Pfam" id="PF18029">
    <property type="entry name" value="Glyoxalase_6"/>
    <property type="match status" value="2"/>
</dbReference>